<protein>
    <submittedName>
        <fullName evidence="1">Uncharacterized protein</fullName>
    </submittedName>
</protein>
<dbReference type="EMBL" id="CAJMWS010000211">
    <property type="protein sequence ID" value="CAE6380456.1"/>
    <property type="molecule type" value="Genomic_DNA"/>
</dbReference>
<reference evidence="1" key="1">
    <citation type="submission" date="2021-01" db="EMBL/GenBank/DDBJ databases">
        <authorList>
            <person name="Kaushik A."/>
        </authorList>
    </citation>
    <scope>NUCLEOTIDE SEQUENCE</scope>
    <source>
        <strain evidence="1">AG1-1C</strain>
    </source>
</reference>
<accession>A0A8H3A210</accession>
<dbReference type="Proteomes" id="UP000663846">
    <property type="component" value="Unassembled WGS sequence"/>
</dbReference>
<gene>
    <name evidence="1" type="ORF">RDB_LOCUS33852</name>
</gene>
<sequence length="365" mass="41937">MPLLFDEIYLHTPAQLFKLCINADAMSMLNRTKSIYLGERLFSSDSWPSQFFEAVPSLIVHLLSVMKSLTRLQIYSTDKILETGYDFRTGFQRKLDSAASDPTFLPNLAIIIELPDHISLQALCQNRPIFFFYHHEDPYMHADIYPGFEKSGVDVTYNLSAHDVGTLVQESQYTSPNVYCGAGIAIKMRFPREIKCGSQAPVRDSLAWTRTMLAASRIPSDQLYSLEISFEPNPPFQAVEVQLVELEELYEEFPGLEDVTISYPEFHWSRSVDHSGYESKFFEEDTLPEWTPSPLPYALPHCINWWLKELRLSSPETQSDEEFAETIAKLADGIFLRWCPHTLCSLERLTESLFEYYNRPLGSAH</sequence>
<organism evidence="1 2">
    <name type="scientific">Rhizoctonia solani</name>
    <dbReference type="NCBI Taxonomy" id="456999"/>
    <lineage>
        <taxon>Eukaryota</taxon>
        <taxon>Fungi</taxon>
        <taxon>Dikarya</taxon>
        <taxon>Basidiomycota</taxon>
        <taxon>Agaricomycotina</taxon>
        <taxon>Agaricomycetes</taxon>
        <taxon>Cantharellales</taxon>
        <taxon>Ceratobasidiaceae</taxon>
        <taxon>Rhizoctonia</taxon>
    </lineage>
</organism>
<name>A0A8H3A210_9AGAM</name>
<evidence type="ECO:0000313" key="2">
    <source>
        <dbReference type="Proteomes" id="UP000663846"/>
    </source>
</evidence>
<proteinExistence type="predicted"/>
<comment type="caution">
    <text evidence="1">The sequence shown here is derived from an EMBL/GenBank/DDBJ whole genome shotgun (WGS) entry which is preliminary data.</text>
</comment>
<dbReference type="AlphaFoldDB" id="A0A8H3A210"/>
<evidence type="ECO:0000313" key="1">
    <source>
        <dbReference type="EMBL" id="CAE6380456.1"/>
    </source>
</evidence>